<comment type="subcellular location">
    <subcellularLocation>
        <location evidence="1">Cell membrane</location>
        <topology evidence="1">Multi-pass membrane protein</topology>
    </subcellularLocation>
</comment>
<evidence type="ECO:0000256" key="8">
    <source>
        <dbReference type="ARBA" id="ARBA00037998"/>
    </source>
</evidence>
<evidence type="ECO:0000256" key="2">
    <source>
        <dbReference type="ARBA" id="ARBA00022448"/>
    </source>
</evidence>
<dbReference type="AlphaFoldDB" id="A0A6B3SMS2"/>
<sequence>MIGNLIGVLFDGLAYGSLLFLISVGLSVTMGLMNFVNLAHGAFAMVGGYACVTLMTRMGLPFLLTLPLAFVASAVLGLVLERTLYRRLYKASHLDQVLFSIGLTFMAVAAATYVFGPQQQPVQLPDWLRGQVSLLGLDLGSYRLFMIAVVVIITGALGYLLERTRFGAQIRASVDNQVASAGLGINVNRVFSLTFALGSGLAGLGGGLGIDVLGLDPTFPIKYMVYFLLVVAVGGAGTIRGPLFAALILGIFDVAGKYYVPDVGAFVIYVLMVVLLLLFPAGLLGRRT</sequence>
<dbReference type="InterPro" id="IPR052157">
    <property type="entry name" value="BCAA_transport_permease"/>
</dbReference>
<dbReference type="GO" id="GO:0006865">
    <property type="term" value="P:amino acid transport"/>
    <property type="evidence" value="ECO:0007669"/>
    <property type="project" value="UniProtKB-KW"/>
</dbReference>
<accession>A0A6B3SMS2</accession>
<keyword evidence="4 9" id="KW-0812">Transmembrane</keyword>
<proteinExistence type="inferred from homology"/>
<dbReference type="CDD" id="cd06582">
    <property type="entry name" value="TM_PBP1_LivH_like"/>
    <property type="match status" value="1"/>
</dbReference>
<protein>
    <submittedName>
        <fullName evidence="10">Branched-chain amino acid ABC transporter permease</fullName>
    </submittedName>
</protein>
<dbReference type="Pfam" id="PF02653">
    <property type="entry name" value="BPD_transp_2"/>
    <property type="match status" value="1"/>
</dbReference>
<keyword evidence="6 9" id="KW-1133">Transmembrane helix</keyword>
<keyword evidence="5" id="KW-0029">Amino-acid transport</keyword>
<dbReference type="PANTHER" id="PTHR11795:SF442">
    <property type="entry name" value="ABC TRANSPORTER ATP-BINDING PROTEIN"/>
    <property type="match status" value="1"/>
</dbReference>
<dbReference type="Proteomes" id="UP000482155">
    <property type="component" value="Unassembled WGS sequence"/>
</dbReference>
<dbReference type="EMBL" id="JAAIVB010000044">
    <property type="protein sequence ID" value="NEX62017.1"/>
    <property type="molecule type" value="Genomic_DNA"/>
</dbReference>
<evidence type="ECO:0000313" key="11">
    <source>
        <dbReference type="Proteomes" id="UP000482155"/>
    </source>
</evidence>
<feature type="transmembrane region" description="Helical" evidence="9">
    <location>
        <begin position="62"/>
        <end position="85"/>
    </location>
</feature>
<evidence type="ECO:0000256" key="5">
    <source>
        <dbReference type="ARBA" id="ARBA00022970"/>
    </source>
</evidence>
<evidence type="ECO:0000256" key="9">
    <source>
        <dbReference type="SAM" id="Phobius"/>
    </source>
</evidence>
<keyword evidence="11" id="KW-1185">Reference proteome</keyword>
<evidence type="ECO:0000256" key="7">
    <source>
        <dbReference type="ARBA" id="ARBA00023136"/>
    </source>
</evidence>
<dbReference type="PANTHER" id="PTHR11795">
    <property type="entry name" value="BRANCHED-CHAIN AMINO ACID TRANSPORT SYSTEM PERMEASE PROTEIN LIVH"/>
    <property type="match status" value="1"/>
</dbReference>
<feature type="transmembrane region" description="Helical" evidence="9">
    <location>
        <begin position="142"/>
        <end position="161"/>
    </location>
</feature>
<keyword evidence="7 9" id="KW-0472">Membrane</keyword>
<feature type="transmembrane region" description="Helical" evidence="9">
    <location>
        <begin position="225"/>
        <end position="251"/>
    </location>
</feature>
<evidence type="ECO:0000256" key="1">
    <source>
        <dbReference type="ARBA" id="ARBA00004651"/>
    </source>
</evidence>
<organism evidence="10 11">
    <name type="scientific">Noviherbaspirillum galbum</name>
    <dbReference type="NCBI Taxonomy" id="2709383"/>
    <lineage>
        <taxon>Bacteria</taxon>
        <taxon>Pseudomonadati</taxon>
        <taxon>Pseudomonadota</taxon>
        <taxon>Betaproteobacteria</taxon>
        <taxon>Burkholderiales</taxon>
        <taxon>Oxalobacteraceae</taxon>
        <taxon>Noviherbaspirillum</taxon>
    </lineage>
</organism>
<feature type="transmembrane region" description="Helical" evidence="9">
    <location>
        <begin position="263"/>
        <end position="284"/>
    </location>
</feature>
<comment type="caution">
    <text evidence="10">The sequence shown here is derived from an EMBL/GenBank/DDBJ whole genome shotgun (WGS) entry which is preliminary data.</text>
</comment>
<keyword evidence="3" id="KW-1003">Cell membrane</keyword>
<evidence type="ECO:0000313" key="10">
    <source>
        <dbReference type="EMBL" id="NEX62017.1"/>
    </source>
</evidence>
<reference evidence="10 11" key="1">
    <citation type="submission" date="2020-02" db="EMBL/GenBank/DDBJ databases">
        <authorList>
            <person name="Kim M.K."/>
        </authorList>
    </citation>
    <scope>NUCLEOTIDE SEQUENCE [LARGE SCALE GENOMIC DNA]</scope>
    <source>
        <strain evidence="10 11">17J57-3</strain>
    </source>
</reference>
<evidence type="ECO:0000256" key="6">
    <source>
        <dbReference type="ARBA" id="ARBA00022989"/>
    </source>
</evidence>
<evidence type="ECO:0000256" key="3">
    <source>
        <dbReference type="ARBA" id="ARBA00022475"/>
    </source>
</evidence>
<feature type="transmembrane region" description="Helical" evidence="9">
    <location>
        <begin position="97"/>
        <end position="116"/>
    </location>
</feature>
<dbReference type="GO" id="GO:0005886">
    <property type="term" value="C:plasma membrane"/>
    <property type="evidence" value="ECO:0007669"/>
    <property type="project" value="UniProtKB-SubCell"/>
</dbReference>
<gene>
    <name evidence="10" type="ORF">G3574_13090</name>
</gene>
<dbReference type="GO" id="GO:0022857">
    <property type="term" value="F:transmembrane transporter activity"/>
    <property type="evidence" value="ECO:0007669"/>
    <property type="project" value="InterPro"/>
</dbReference>
<comment type="similarity">
    <text evidence="8">Belongs to the binding-protein-dependent transport system permease family. LivHM subfamily.</text>
</comment>
<feature type="transmembrane region" description="Helical" evidence="9">
    <location>
        <begin position="6"/>
        <end position="28"/>
    </location>
</feature>
<dbReference type="RefSeq" id="WP_163963806.1">
    <property type="nucleotide sequence ID" value="NZ_JAAIVB010000044.1"/>
</dbReference>
<keyword evidence="2" id="KW-0813">Transport</keyword>
<evidence type="ECO:0000256" key="4">
    <source>
        <dbReference type="ARBA" id="ARBA00022692"/>
    </source>
</evidence>
<name>A0A6B3SMS2_9BURK</name>
<dbReference type="InterPro" id="IPR001851">
    <property type="entry name" value="ABC_transp_permease"/>
</dbReference>